<sequence length="180" mass="19132">MTSRHWVRQLTYSTLPLGGLMLLLAVLVGDPVDIGVSALIVILAVTLSLYVRHLPAERIGNMEPTIGFAAIRIFTMGGLFVLVAFVVSGFSAAEFADLARRPSAVVAAGEIAVGAFVGITFPYSIDKVAHPRAVHTVENVLVVCLFAGLFVTHQGSGLLFGGAYLVARSTVMSYKILMKV</sequence>
<dbReference type="AlphaFoldDB" id="L0IEP7"/>
<feature type="transmembrane region" description="Helical" evidence="1">
    <location>
        <begin position="34"/>
        <end position="54"/>
    </location>
</feature>
<feature type="transmembrane region" description="Helical" evidence="1">
    <location>
        <begin position="66"/>
        <end position="90"/>
    </location>
</feature>
<evidence type="ECO:0000256" key="1">
    <source>
        <dbReference type="SAM" id="Phobius"/>
    </source>
</evidence>
<proteinExistence type="predicted"/>
<name>L0IEP7_HALRX</name>
<feature type="transmembrane region" description="Helical" evidence="1">
    <location>
        <begin position="12"/>
        <end position="28"/>
    </location>
</feature>
<gene>
    <name evidence="2" type="ordered locus">Halru_1838</name>
</gene>
<evidence type="ECO:0000313" key="2">
    <source>
        <dbReference type="EMBL" id="AGB16437.1"/>
    </source>
</evidence>
<evidence type="ECO:0000313" key="3">
    <source>
        <dbReference type="Proteomes" id="UP000010846"/>
    </source>
</evidence>
<keyword evidence="1" id="KW-1133">Transmembrane helix</keyword>
<feature type="transmembrane region" description="Helical" evidence="1">
    <location>
        <begin position="102"/>
        <end position="121"/>
    </location>
</feature>
<keyword evidence="3" id="KW-1185">Reference proteome</keyword>
<dbReference type="EMBL" id="CP003050">
    <property type="protein sequence ID" value="AGB16437.1"/>
    <property type="molecule type" value="Genomic_DNA"/>
</dbReference>
<keyword evidence="1" id="KW-0812">Transmembrane</keyword>
<protein>
    <submittedName>
        <fullName evidence="2">Uncharacterized protein</fullName>
    </submittedName>
</protein>
<keyword evidence="1" id="KW-0472">Membrane</keyword>
<dbReference type="Proteomes" id="UP000010846">
    <property type="component" value="Chromosome"/>
</dbReference>
<organism evidence="2 3">
    <name type="scientific">Halovivax ruber (strain DSM 18193 / JCM 13892 / XH-70)</name>
    <dbReference type="NCBI Taxonomy" id="797302"/>
    <lineage>
        <taxon>Archaea</taxon>
        <taxon>Methanobacteriati</taxon>
        <taxon>Methanobacteriota</taxon>
        <taxon>Stenosarchaea group</taxon>
        <taxon>Halobacteria</taxon>
        <taxon>Halobacteriales</taxon>
        <taxon>Natrialbaceae</taxon>
        <taxon>Halovivax</taxon>
    </lineage>
</organism>
<accession>L0IEP7</accession>
<reference evidence="2" key="1">
    <citation type="submission" date="2011-09" db="EMBL/GenBank/DDBJ databases">
        <title>Complete sequence of Halovivax ruber XH-70.</title>
        <authorList>
            <consortium name="US DOE Joint Genome Institute"/>
            <person name="Lucas S."/>
            <person name="Han J."/>
            <person name="Lapidus A."/>
            <person name="Cheng J.-F."/>
            <person name="Goodwin L."/>
            <person name="Pitluck S."/>
            <person name="Peters L."/>
            <person name="Mikhailova N."/>
            <person name="Davenport K."/>
            <person name="Detter J.C."/>
            <person name="Han C."/>
            <person name="Tapia R."/>
            <person name="Land M."/>
            <person name="Hauser L."/>
            <person name="Kyrpides N."/>
            <person name="Ivanova N."/>
            <person name="Pagani I."/>
            <person name="Sproer C."/>
            <person name="Anderson I."/>
            <person name="Woyke T."/>
        </authorList>
    </citation>
    <scope>NUCLEOTIDE SEQUENCE</scope>
    <source>
        <strain evidence="2">XH-70</strain>
    </source>
</reference>
<dbReference type="HOGENOM" id="CLU_1492950_0_0_2"/>
<dbReference type="KEGG" id="hru:Halru_1838"/>